<keyword evidence="8" id="KW-1185">Reference proteome</keyword>
<protein>
    <submittedName>
        <fullName evidence="7">LysR family nitrogen assimilation transcriptional regulator</fullName>
    </submittedName>
</protein>
<evidence type="ECO:0000313" key="7">
    <source>
        <dbReference type="EMBL" id="MDR7094614.1"/>
    </source>
</evidence>
<dbReference type="Gene3D" id="1.10.10.10">
    <property type="entry name" value="Winged helix-like DNA-binding domain superfamily/Winged helix DNA-binding domain"/>
    <property type="match status" value="1"/>
</dbReference>
<dbReference type="PROSITE" id="PS50931">
    <property type="entry name" value="HTH_LYSR"/>
    <property type="match status" value="1"/>
</dbReference>
<evidence type="ECO:0000313" key="8">
    <source>
        <dbReference type="Proteomes" id="UP001265550"/>
    </source>
</evidence>
<keyword evidence="3" id="KW-0238">DNA-binding</keyword>
<keyword evidence="2" id="KW-0805">Transcription regulation</keyword>
<dbReference type="PANTHER" id="PTHR30293:SF0">
    <property type="entry name" value="NITROGEN ASSIMILATION REGULATORY PROTEIN NAC"/>
    <property type="match status" value="1"/>
</dbReference>
<accession>A0ABU1VAX2</accession>
<evidence type="ECO:0000256" key="1">
    <source>
        <dbReference type="ARBA" id="ARBA00009437"/>
    </source>
</evidence>
<evidence type="ECO:0000259" key="6">
    <source>
        <dbReference type="PROSITE" id="PS50931"/>
    </source>
</evidence>
<organism evidence="7 8">
    <name type="scientific">Hydrogenophaga laconesensis</name>
    <dbReference type="NCBI Taxonomy" id="1805971"/>
    <lineage>
        <taxon>Bacteria</taxon>
        <taxon>Pseudomonadati</taxon>
        <taxon>Pseudomonadota</taxon>
        <taxon>Betaproteobacteria</taxon>
        <taxon>Burkholderiales</taxon>
        <taxon>Comamonadaceae</taxon>
        <taxon>Hydrogenophaga</taxon>
    </lineage>
</organism>
<dbReference type="PRINTS" id="PR00039">
    <property type="entry name" value="HTHLYSR"/>
</dbReference>
<reference evidence="7 8" key="1">
    <citation type="submission" date="2023-07" db="EMBL/GenBank/DDBJ databases">
        <title>Sorghum-associated microbial communities from plants grown in Nebraska, USA.</title>
        <authorList>
            <person name="Schachtman D."/>
        </authorList>
    </citation>
    <scope>NUCLEOTIDE SEQUENCE [LARGE SCALE GENOMIC DNA]</scope>
    <source>
        <strain evidence="7 8">BE240</strain>
    </source>
</reference>
<dbReference type="InterPro" id="IPR000847">
    <property type="entry name" value="LysR_HTH_N"/>
</dbReference>
<evidence type="ECO:0000256" key="5">
    <source>
        <dbReference type="ARBA" id="ARBA00023163"/>
    </source>
</evidence>
<dbReference type="InterPro" id="IPR036390">
    <property type="entry name" value="WH_DNA-bd_sf"/>
</dbReference>
<dbReference type="Gene3D" id="3.40.190.290">
    <property type="match status" value="1"/>
</dbReference>
<feature type="domain" description="HTH lysR-type" evidence="6">
    <location>
        <begin position="1"/>
        <end position="58"/>
    </location>
</feature>
<sequence length="314" mass="33913">MDLIQLRYFLGVAEHGGFTKAAAALHIAQPAITRQIRLLEEDLGVQLLLRHSRGAELTDAGRRLVAGAELIFRDMADVRAQVVASSEAVSGCLRIGFPPSVGDLLISKAVRTFRLRYPQVGFSLREGYSHALRDDLLGDRLDVAVITGREDNPLLIPTSLFAEQLWLLELPGPRRRRKPGYALADLAGRSLVQPSRANTMRLLLEDLARQAGIELSVVVEADGIHTIKGLVAMGVGAHVSPYSAISRGIESGEFAGGPIAGLMIERQLVRRADRSVSAALLRFQEVLLEELASAEASSQGAIRVHKEAASLLPG</sequence>
<dbReference type="PANTHER" id="PTHR30293">
    <property type="entry name" value="TRANSCRIPTIONAL REGULATORY PROTEIN NAC-RELATED"/>
    <property type="match status" value="1"/>
</dbReference>
<keyword evidence="5" id="KW-0804">Transcription</keyword>
<dbReference type="SUPFAM" id="SSF53850">
    <property type="entry name" value="Periplasmic binding protein-like II"/>
    <property type="match status" value="1"/>
</dbReference>
<dbReference type="Proteomes" id="UP001265550">
    <property type="component" value="Unassembled WGS sequence"/>
</dbReference>
<evidence type="ECO:0000256" key="3">
    <source>
        <dbReference type="ARBA" id="ARBA00023125"/>
    </source>
</evidence>
<dbReference type="Pfam" id="PF03466">
    <property type="entry name" value="LysR_substrate"/>
    <property type="match status" value="1"/>
</dbReference>
<proteinExistence type="inferred from homology"/>
<dbReference type="EMBL" id="JAVDWE010000005">
    <property type="protein sequence ID" value="MDR7094614.1"/>
    <property type="molecule type" value="Genomic_DNA"/>
</dbReference>
<comment type="similarity">
    <text evidence="1">Belongs to the LysR transcriptional regulatory family.</text>
</comment>
<dbReference type="RefSeq" id="WP_204733602.1">
    <property type="nucleotide sequence ID" value="NZ_JAVDWE010000005.1"/>
</dbReference>
<name>A0ABU1VAX2_9BURK</name>
<dbReference type="Pfam" id="PF00126">
    <property type="entry name" value="HTH_1"/>
    <property type="match status" value="1"/>
</dbReference>
<keyword evidence="4" id="KW-0010">Activator</keyword>
<gene>
    <name evidence="7" type="ORF">J2X09_002355</name>
</gene>
<dbReference type="SUPFAM" id="SSF46785">
    <property type="entry name" value="Winged helix' DNA-binding domain"/>
    <property type="match status" value="1"/>
</dbReference>
<dbReference type="InterPro" id="IPR036388">
    <property type="entry name" value="WH-like_DNA-bd_sf"/>
</dbReference>
<evidence type="ECO:0000256" key="4">
    <source>
        <dbReference type="ARBA" id="ARBA00023159"/>
    </source>
</evidence>
<comment type="caution">
    <text evidence="7">The sequence shown here is derived from an EMBL/GenBank/DDBJ whole genome shotgun (WGS) entry which is preliminary data.</text>
</comment>
<evidence type="ECO:0000256" key="2">
    <source>
        <dbReference type="ARBA" id="ARBA00023015"/>
    </source>
</evidence>
<dbReference type="InterPro" id="IPR005119">
    <property type="entry name" value="LysR_subst-bd"/>
</dbReference>